<gene>
    <name evidence="1" type="ORF">PSHT_07659</name>
</gene>
<evidence type="ECO:0008006" key="3">
    <source>
        <dbReference type="Google" id="ProtNLM"/>
    </source>
</evidence>
<protein>
    <recommendedName>
        <fullName evidence="3">DDE Tnp4 domain-containing protein</fullName>
    </recommendedName>
</protein>
<comment type="caution">
    <text evidence="1">The sequence shown here is derived from an EMBL/GenBank/DDBJ whole genome shotgun (WGS) entry which is preliminary data.</text>
</comment>
<organism evidence="1 2">
    <name type="scientific">Puccinia striiformis</name>
    <dbReference type="NCBI Taxonomy" id="27350"/>
    <lineage>
        <taxon>Eukaryota</taxon>
        <taxon>Fungi</taxon>
        <taxon>Dikarya</taxon>
        <taxon>Basidiomycota</taxon>
        <taxon>Pucciniomycotina</taxon>
        <taxon>Pucciniomycetes</taxon>
        <taxon>Pucciniales</taxon>
        <taxon>Pucciniaceae</taxon>
        <taxon>Puccinia</taxon>
    </lineage>
</organism>
<dbReference type="OrthoDB" id="2408877at2759"/>
<dbReference type="Proteomes" id="UP000238274">
    <property type="component" value="Unassembled WGS sequence"/>
</dbReference>
<dbReference type="EMBL" id="PKSM01000095">
    <property type="protein sequence ID" value="POW13723.1"/>
    <property type="molecule type" value="Genomic_DNA"/>
</dbReference>
<reference evidence="2" key="2">
    <citation type="journal article" date="2018" name="BMC Genomics">
        <title>Genomic insights into host adaptation between the wheat stripe rust pathogen (Puccinia striiformis f. sp. tritici) and the barley stripe rust pathogen (Puccinia striiformis f. sp. hordei).</title>
        <authorList>
            <person name="Xia C."/>
            <person name="Wang M."/>
            <person name="Yin C."/>
            <person name="Cornejo O.E."/>
            <person name="Hulbert S.H."/>
            <person name="Chen X."/>
        </authorList>
    </citation>
    <scope>NUCLEOTIDE SEQUENCE [LARGE SCALE GENOMIC DNA]</scope>
    <source>
        <strain evidence="2">93TX-2</strain>
    </source>
</reference>
<dbReference type="AlphaFoldDB" id="A0A2S4VW38"/>
<keyword evidence="2" id="KW-1185">Reference proteome</keyword>
<accession>A0A2S4VW38</accession>
<dbReference type="VEuPathDB" id="FungiDB:PSHT_07659"/>
<evidence type="ECO:0000313" key="2">
    <source>
        <dbReference type="Proteomes" id="UP000238274"/>
    </source>
</evidence>
<evidence type="ECO:0000313" key="1">
    <source>
        <dbReference type="EMBL" id="POW13723.1"/>
    </source>
</evidence>
<reference evidence="2" key="3">
    <citation type="journal article" date="2018" name="Mol. Plant Microbe Interact.">
        <title>Genome sequence resources for the wheat stripe rust pathogen (Puccinia striiformis f. sp. tritici) and the barley stripe rust pathogen (Puccinia striiformis f. sp. hordei).</title>
        <authorList>
            <person name="Xia C."/>
            <person name="Wang M."/>
            <person name="Yin C."/>
            <person name="Cornejo O.E."/>
            <person name="Hulbert S.H."/>
            <person name="Chen X."/>
        </authorList>
    </citation>
    <scope>NUCLEOTIDE SEQUENCE [LARGE SCALE GENOMIC DNA]</scope>
    <source>
        <strain evidence="2">93TX-2</strain>
    </source>
</reference>
<proteinExistence type="predicted"/>
<reference evidence="1 2" key="1">
    <citation type="submission" date="2017-12" db="EMBL/GenBank/DDBJ databases">
        <title>Gene loss provides genomic basis for host adaptation in cereal stripe rust fungi.</title>
        <authorList>
            <person name="Xia C."/>
        </authorList>
    </citation>
    <scope>NUCLEOTIDE SEQUENCE [LARGE SCALE GENOMIC DNA]</scope>
    <source>
        <strain evidence="1 2">93TX-2</strain>
    </source>
</reference>
<name>A0A2S4VW38_9BASI</name>
<dbReference type="VEuPathDB" id="FungiDB:PSTT_01455"/>
<sequence>MPKVSRRRQIIQATNVAAIAMMVNSDSGADSDLEDFYFFSMHQLQRWYLEARNSTTRFNSRYNMFELQELPASSFLQLFCMTFPCFLNLLQLIEQNPVFYNNSRNPQREPPIQIAVAICCLGSNGNGSAVYQLKNLFQVGYGTVDLYTRRVIKAIYELRSSLISWPTKCERIESSQVMQDKGLLGCVGFVDGTLIALSQKPPIDGNHYFDWKKRLDFRLSNCSVKSPCNM</sequence>